<sequence>MAEPESPLEIVEGWRRKIHESSQESNDVLLPVITKTFESISLILDSDPDLKRIQRALVSLELERNLSMEDDEESINGLIQCLHLTLQELTKIKD</sequence>
<protein>
    <submittedName>
        <fullName evidence="1">Uncharacterized protein</fullName>
    </submittedName>
</protein>
<gene>
    <name evidence="1" type="ORF">PFISCL1PPCAC_21069</name>
</gene>
<dbReference type="Proteomes" id="UP001432322">
    <property type="component" value="Unassembled WGS sequence"/>
</dbReference>
<dbReference type="AlphaFoldDB" id="A0AAV5WIR1"/>
<proteinExistence type="predicted"/>
<keyword evidence="2" id="KW-1185">Reference proteome</keyword>
<dbReference type="EMBL" id="BTSY01000005">
    <property type="protein sequence ID" value="GMT29772.1"/>
    <property type="molecule type" value="Genomic_DNA"/>
</dbReference>
<reference evidence="1" key="1">
    <citation type="submission" date="2023-10" db="EMBL/GenBank/DDBJ databases">
        <title>Genome assembly of Pristionchus species.</title>
        <authorList>
            <person name="Yoshida K."/>
            <person name="Sommer R.J."/>
        </authorList>
    </citation>
    <scope>NUCLEOTIDE SEQUENCE</scope>
    <source>
        <strain evidence="1">RS5133</strain>
    </source>
</reference>
<comment type="caution">
    <text evidence="1">The sequence shown here is derived from an EMBL/GenBank/DDBJ whole genome shotgun (WGS) entry which is preliminary data.</text>
</comment>
<name>A0AAV5WIR1_9BILA</name>
<evidence type="ECO:0000313" key="1">
    <source>
        <dbReference type="EMBL" id="GMT29772.1"/>
    </source>
</evidence>
<evidence type="ECO:0000313" key="2">
    <source>
        <dbReference type="Proteomes" id="UP001432322"/>
    </source>
</evidence>
<feature type="non-terminal residue" evidence="1">
    <location>
        <position position="94"/>
    </location>
</feature>
<organism evidence="1 2">
    <name type="scientific">Pristionchus fissidentatus</name>
    <dbReference type="NCBI Taxonomy" id="1538716"/>
    <lineage>
        <taxon>Eukaryota</taxon>
        <taxon>Metazoa</taxon>
        <taxon>Ecdysozoa</taxon>
        <taxon>Nematoda</taxon>
        <taxon>Chromadorea</taxon>
        <taxon>Rhabditida</taxon>
        <taxon>Rhabditina</taxon>
        <taxon>Diplogasteromorpha</taxon>
        <taxon>Diplogasteroidea</taxon>
        <taxon>Neodiplogasteridae</taxon>
        <taxon>Pristionchus</taxon>
    </lineage>
</organism>
<accession>A0AAV5WIR1</accession>